<feature type="compositionally biased region" description="Polar residues" evidence="1">
    <location>
        <begin position="746"/>
        <end position="767"/>
    </location>
</feature>
<dbReference type="RefSeq" id="XP_008718168.1">
    <property type="nucleotide sequence ID" value="XM_008719946.1"/>
</dbReference>
<feature type="region of interest" description="Disordered" evidence="1">
    <location>
        <begin position="1"/>
        <end position="52"/>
    </location>
</feature>
<gene>
    <name evidence="2" type="ORF">HMPREF1541_05606</name>
</gene>
<feature type="compositionally biased region" description="Low complexity" evidence="1">
    <location>
        <begin position="477"/>
        <end position="490"/>
    </location>
</feature>
<dbReference type="OrthoDB" id="10671189at2759"/>
<feature type="compositionally biased region" description="Basic and acidic residues" evidence="1">
    <location>
        <begin position="827"/>
        <end position="837"/>
    </location>
</feature>
<feature type="compositionally biased region" description="Basic residues" evidence="1">
    <location>
        <begin position="343"/>
        <end position="361"/>
    </location>
</feature>
<feature type="compositionally biased region" description="Polar residues" evidence="1">
    <location>
        <begin position="720"/>
        <end position="737"/>
    </location>
</feature>
<feature type="compositionally biased region" description="Polar residues" evidence="1">
    <location>
        <begin position="129"/>
        <end position="140"/>
    </location>
</feature>
<accession>W2RUF8</accession>
<feature type="region of interest" description="Disordered" evidence="1">
    <location>
        <begin position="85"/>
        <end position="140"/>
    </location>
</feature>
<evidence type="ECO:0000256" key="1">
    <source>
        <dbReference type="SAM" id="MobiDB-lite"/>
    </source>
</evidence>
<feature type="compositionally biased region" description="Polar residues" evidence="1">
    <location>
        <begin position="439"/>
        <end position="462"/>
    </location>
</feature>
<feature type="region of interest" description="Disordered" evidence="1">
    <location>
        <begin position="676"/>
        <end position="899"/>
    </location>
</feature>
<dbReference type="Proteomes" id="UP000030752">
    <property type="component" value="Unassembled WGS sequence"/>
</dbReference>
<feature type="compositionally biased region" description="Acidic residues" evidence="1">
    <location>
        <begin position="800"/>
        <end position="826"/>
    </location>
</feature>
<organism evidence="2 3">
    <name type="scientific">Cyphellophora europaea (strain CBS 101466)</name>
    <name type="common">Phialophora europaea</name>
    <dbReference type="NCBI Taxonomy" id="1220924"/>
    <lineage>
        <taxon>Eukaryota</taxon>
        <taxon>Fungi</taxon>
        <taxon>Dikarya</taxon>
        <taxon>Ascomycota</taxon>
        <taxon>Pezizomycotina</taxon>
        <taxon>Eurotiomycetes</taxon>
        <taxon>Chaetothyriomycetidae</taxon>
        <taxon>Chaetothyriales</taxon>
        <taxon>Cyphellophoraceae</taxon>
        <taxon>Cyphellophora</taxon>
    </lineage>
</organism>
<feature type="compositionally biased region" description="Polar residues" evidence="1">
    <location>
        <begin position="95"/>
        <end position="109"/>
    </location>
</feature>
<keyword evidence="3" id="KW-1185">Reference proteome</keyword>
<feature type="compositionally biased region" description="Basic and acidic residues" evidence="1">
    <location>
        <begin position="563"/>
        <end position="576"/>
    </location>
</feature>
<feature type="compositionally biased region" description="Acidic residues" evidence="1">
    <location>
        <begin position="988"/>
        <end position="1000"/>
    </location>
</feature>
<feature type="compositionally biased region" description="Low complexity" evidence="1">
    <location>
        <begin position="28"/>
        <end position="41"/>
    </location>
</feature>
<dbReference type="AlphaFoldDB" id="W2RUF8"/>
<evidence type="ECO:0000313" key="2">
    <source>
        <dbReference type="EMBL" id="ETN39383.1"/>
    </source>
</evidence>
<dbReference type="InParanoid" id="W2RUF8"/>
<feature type="compositionally biased region" description="Polar residues" evidence="1">
    <location>
        <begin position="378"/>
        <end position="393"/>
    </location>
</feature>
<sequence length="1081" mass="117176">MPAESEGSDRPAKKVSAAKMPDSDSDSDLSSPTSLPSSPGSEAASSVGEEGPDARKNFIDLIAGRARQVLGQAYANVVQNNIAVPPPNIPNQQPTSSNSAPHQVPSSNEPVEENSDGDATGQEDDGTFNYPSPMSQNIPSAQEIGPIAHLRRRAQMYEDFGARDSFVNRELPSENPEHFTRRSTLHTKFFIKKVSTIQCDECKAKGKGEEIYKCSQCVKQICRSCMEGLLKRERQAQQEQDSNTDIQDGERDIYKWNWQGQYRHEGFKLCYLAREDANSKGNFQIDIPLYLLGPLDPDFGAGTVTIYMVRDNGHDDAPRKGTRRRRGFQLESDTSSEEAPPVARRRSPSKPLKKPAKKRQRISSSGSPVLLSRPAVPNQAQNHAVRQELSGMTSRNLQRLNRIQDAAATTAGRPLGPAHHADHASARAATAPLARPNAYQQHATSYAPRTQAPSQYGPTPTHNIHGLHTGLTHYAGPTAPNLPQAQQPAPNFVPPPPQTLIHLPDGLGGVQVMTWADFQRQNQGFVPFHAGTSHRQPEPQRPGPARPTRQVPTPIDTSLAQASEHHELNPEYEPRNLVRRASTAPRVVQGRRATASQRPGVASARRNTMRQAMAGFRLQAEGTVSGRQVAYLPFANAGHGAPMPRVPGPLVAFYDAMPYQQVVAMGDARWRQATQAGTINAARRPSAVTISSDEDDKNHEEEDAGAVLDAPEVASDRMNQDSNDSTGLYQAPSTPGSGDSVVDYAINSSPPLSTPQQPDRPSASTSAPPLVEQPRHAPALRPSAPKPSPLRNLLAANYFADDDDDADDEAEADDHGNDEDEIEVDLAETKDEPKAEDDSATIILSPNQPNTPNEPNERRQQLATGSLLSTARSPGLRSTRPPYYTAHHSPQRAEDQIRENRQEAYVQARFRQALRQLPESEELGLPAGPLGTRHMDVVSGVGVVRNNPRPSLHIDENGHASIITQAPVGGMLPPAQPSRGNAQAEPRDETEAEDEDDAGDDYTAVPASSPLPSEQADESSPAPASSLFAAVPPTPTRRTRSGIEYTGLGMEETGRVIRRTPRKYAGGSKGKGKGGKGNESD</sequence>
<feature type="region of interest" description="Disordered" evidence="1">
    <location>
        <begin position="437"/>
        <end position="505"/>
    </location>
</feature>
<feature type="compositionally biased region" description="Low complexity" evidence="1">
    <location>
        <begin position="1019"/>
        <end position="1031"/>
    </location>
</feature>
<dbReference type="GeneID" id="19972945"/>
<evidence type="ECO:0000313" key="3">
    <source>
        <dbReference type="Proteomes" id="UP000030752"/>
    </source>
</evidence>
<dbReference type="VEuPathDB" id="FungiDB:HMPREF1541_05606"/>
<feature type="region of interest" description="Disordered" evidence="1">
    <location>
        <begin position="311"/>
        <end position="393"/>
    </location>
</feature>
<reference evidence="2 3" key="1">
    <citation type="submission" date="2013-03" db="EMBL/GenBank/DDBJ databases">
        <title>The Genome Sequence of Phialophora europaea CBS 101466.</title>
        <authorList>
            <consortium name="The Broad Institute Genomics Platform"/>
            <person name="Cuomo C."/>
            <person name="de Hoog S."/>
            <person name="Gorbushina A."/>
            <person name="Walker B."/>
            <person name="Young S.K."/>
            <person name="Zeng Q."/>
            <person name="Gargeya S."/>
            <person name="Fitzgerald M."/>
            <person name="Haas B."/>
            <person name="Abouelleil A."/>
            <person name="Allen A.W."/>
            <person name="Alvarado L."/>
            <person name="Arachchi H.M."/>
            <person name="Berlin A.M."/>
            <person name="Chapman S.B."/>
            <person name="Gainer-Dewar J."/>
            <person name="Goldberg J."/>
            <person name="Griggs A."/>
            <person name="Gujja S."/>
            <person name="Hansen M."/>
            <person name="Howarth C."/>
            <person name="Imamovic A."/>
            <person name="Ireland A."/>
            <person name="Larimer J."/>
            <person name="McCowan C."/>
            <person name="Murphy C."/>
            <person name="Pearson M."/>
            <person name="Poon T.W."/>
            <person name="Priest M."/>
            <person name="Roberts A."/>
            <person name="Saif S."/>
            <person name="Shea T."/>
            <person name="Sisk P."/>
            <person name="Sykes S."/>
            <person name="Wortman J."/>
            <person name="Nusbaum C."/>
            <person name="Birren B."/>
        </authorList>
    </citation>
    <scope>NUCLEOTIDE SEQUENCE [LARGE SCALE GENOMIC DNA]</scope>
    <source>
        <strain evidence="2 3">CBS 101466</strain>
    </source>
</reference>
<feature type="region of interest" description="Disordered" evidence="1">
    <location>
        <begin position="966"/>
        <end position="1081"/>
    </location>
</feature>
<name>W2RUF8_CYPE1</name>
<proteinExistence type="predicted"/>
<dbReference type="EMBL" id="KB822721">
    <property type="protein sequence ID" value="ETN39383.1"/>
    <property type="molecule type" value="Genomic_DNA"/>
</dbReference>
<feature type="compositionally biased region" description="Polar residues" evidence="1">
    <location>
        <begin position="861"/>
        <end position="872"/>
    </location>
</feature>
<feature type="compositionally biased region" description="Acidic residues" evidence="1">
    <location>
        <begin position="110"/>
        <end position="126"/>
    </location>
</feature>
<protein>
    <submittedName>
        <fullName evidence="2">Uncharacterized protein</fullName>
    </submittedName>
</protein>
<dbReference type="HOGENOM" id="CLU_286051_0_0_1"/>
<feature type="region of interest" description="Disordered" evidence="1">
    <location>
        <begin position="527"/>
        <end position="606"/>
    </location>
</feature>